<dbReference type="InterPro" id="IPR001509">
    <property type="entry name" value="Epimerase_deHydtase"/>
</dbReference>
<gene>
    <name evidence="2" type="ORF">GCM10009422_09930</name>
</gene>
<dbReference type="PANTHER" id="PTHR12126">
    <property type="entry name" value="NADH-UBIQUINONE OXIDOREDUCTASE 39 KDA SUBUNIT-RELATED"/>
    <property type="match status" value="1"/>
</dbReference>
<proteinExistence type="predicted"/>
<evidence type="ECO:0000313" key="2">
    <source>
        <dbReference type="EMBL" id="GAA0616831.1"/>
    </source>
</evidence>
<dbReference type="InterPro" id="IPR036291">
    <property type="entry name" value="NAD(P)-bd_dom_sf"/>
</dbReference>
<dbReference type="Pfam" id="PF01370">
    <property type="entry name" value="Epimerase"/>
    <property type="match status" value="1"/>
</dbReference>
<evidence type="ECO:0000259" key="1">
    <source>
        <dbReference type="Pfam" id="PF01370"/>
    </source>
</evidence>
<feature type="domain" description="NAD-dependent epimerase/dehydratase" evidence="1">
    <location>
        <begin position="9"/>
        <end position="218"/>
    </location>
</feature>
<evidence type="ECO:0000313" key="3">
    <source>
        <dbReference type="Proteomes" id="UP001501352"/>
    </source>
</evidence>
<dbReference type="Gene3D" id="3.40.50.720">
    <property type="entry name" value="NAD(P)-binding Rossmann-like Domain"/>
    <property type="match status" value="1"/>
</dbReference>
<dbReference type="InterPro" id="IPR051207">
    <property type="entry name" value="ComplexI_NDUFA9_subunit"/>
</dbReference>
<dbReference type="CDD" id="cd05271">
    <property type="entry name" value="NDUFA9_like_SDR_a"/>
    <property type="match status" value="1"/>
</dbReference>
<dbReference type="RefSeq" id="WP_343791306.1">
    <property type="nucleotide sequence ID" value="NZ_BAAAGA010000002.1"/>
</dbReference>
<name>A0ABN1GQV5_9CAUL</name>
<reference evidence="2 3" key="1">
    <citation type="journal article" date="2019" name="Int. J. Syst. Evol. Microbiol.">
        <title>The Global Catalogue of Microorganisms (GCM) 10K type strain sequencing project: providing services to taxonomists for standard genome sequencing and annotation.</title>
        <authorList>
            <consortium name="The Broad Institute Genomics Platform"/>
            <consortium name="The Broad Institute Genome Sequencing Center for Infectious Disease"/>
            <person name="Wu L."/>
            <person name="Ma J."/>
        </authorList>
    </citation>
    <scope>NUCLEOTIDE SEQUENCE [LARGE SCALE GENOMIC DNA]</scope>
    <source>
        <strain evidence="2 3">JCM 12928</strain>
    </source>
</reference>
<dbReference type="PANTHER" id="PTHR12126:SF11">
    <property type="entry name" value="NADH DEHYDROGENASE [UBIQUINONE] 1 ALPHA SUBCOMPLEX SUBUNIT 9, MITOCHONDRIAL"/>
    <property type="match status" value="1"/>
</dbReference>
<dbReference type="EMBL" id="BAAAGA010000002">
    <property type="protein sequence ID" value="GAA0616831.1"/>
    <property type="molecule type" value="Genomic_DNA"/>
</dbReference>
<organism evidence="2 3">
    <name type="scientific">Brevundimonas kwangchunensis</name>
    <dbReference type="NCBI Taxonomy" id="322163"/>
    <lineage>
        <taxon>Bacteria</taxon>
        <taxon>Pseudomonadati</taxon>
        <taxon>Pseudomonadota</taxon>
        <taxon>Alphaproteobacteria</taxon>
        <taxon>Caulobacterales</taxon>
        <taxon>Caulobacteraceae</taxon>
        <taxon>Brevundimonas</taxon>
    </lineage>
</organism>
<dbReference type="SUPFAM" id="SSF51735">
    <property type="entry name" value="NAD(P)-binding Rossmann-fold domains"/>
    <property type="match status" value="1"/>
</dbReference>
<comment type="caution">
    <text evidence="2">The sequence shown here is derived from an EMBL/GenBank/DDBJ whole genome shotgun (WGS) entry which is preliminary data.</text>
</comment>
<keyword evidence="3" id="KW-1185">Reference proteome</keyword>
<dbReference type="Proteomes" id="UP001501352">
    <property type="component" value="Unassembled WGS sequence"/>
</dbReference>
<sequence length="322" mass="33934">MRAFAPGLITVFGGSGFVGGQVVQALARRGWRIRVACRRPDRAWKLQTSGTVGQIQFVRCDVTDAAQVAAALEGANAAVNLVGILYESGKRTFRAMHVEASRTIAEACAAAGVDRLVQMSALGANPESSSEYARTKAEAEMAVREVKPDAVIVRPSVVFGKGDDFLNKFAKMAQLAPVLPLIGGGQTKFQPVYVGDVGAAIARCAEAPEAAQQTYELGGPAVVTFEDVLKLVVRETYLPRTLVPLPFFAAKAIGGLAQLTAFVGIKPVLTKDQVAMLETDNVVSGSTPGLSDLGVEATGMDAVASAYLWRYRRGGQFAEAAA</sequence>
<accession>A0ABN1GQV5</accession>
<protein>
    <submittedName>
        <fullName evidence="2">Complex I NDUFA9 subunit family protein</fullName>
    </submittedName>
</protein>